<organism evidence="2">
    <name type="scientific">uncultured Aureispira sp</name>
    <dbReference type="NCBI Taxonomy" id="1331704"/>
    <lineage>
        <taxon>Bacteria</taxon>
        <taxon>Pseudomonadati</taxon>
        <taxon>Bacteroidota</taxon>
        <taxon>Saprospiria</taxon>
        <taxon>Saprospirales</taxon>
        <taxon>Saprospiraceae</taxon>
        <taxon>Aureispira</taxon>
        <taxon>environmental samples</taxon>
    </lineage>
</organism>
<keyword evidence="1" id="KW-1133">Transmembrane helix</keyword>
<evidence type="ECO:0000313" key="2">
    <source>
        <dbReference type="EMBL" id="CAA6826247.1"/>
    </source>
</evidence>
<proteinExistence type="predicted"/>
<keyword evidence="1" id="KW-0472">Membrane</keyword>
<accession>A0A6S6U7L0</accession>
<dbReference type="AlphaFoldDB" id="A0A6S6U7L0"/>
<feature type="transmembrane region" description="Helical" evidence="1">
    <location>
        <begin position="57"/>
        <end position="77"/>
    </location>
</feature>
<feature type="transmembrane region" description="Helical" evidence="1">
    <location>
        <begin position="29"/>
        <end position="50"/>
    </location>
</feature>
<reference evidence="2" key="1">
    <citation type="submission" date="2020-01" db="EMBL/GenBank/DDBJ databases">
        <authorList>
            <person name="Meier V. D."/>
            <person name="Meier V D."/>
        </authorList>
    </citation>
    <scope>NUCLEOTIDE SEQUENCE</scope>
    <source>
        <strain evidence="2">HLG_WM_MAG_10</strain>
    </source>
</reference>
<dbReference type="EMBL" id="CACVAQ010000376">
    <property type="protein sequence ID" value="CAA6826247.1"/>
    <property type="molecule type" value="Genomic_DNA"/>
</dbReference>
<evidence type="ECO:0000256" key="1">
    <source>
        <dbReference type="SAM" id="Phobius"/>
    </source>
</evidence>
<keyword evidence="1" id="KW-0812">Transmembrane</keyword>
<protein>
    <submittedName>
        <fullName evidence="2">Uncharacterized protein</fullName>
    </submittedName>
</protein>
<sequence length="177" mass="20586">MKTKHWNSNIITFQDDNSFSLVSANKQTGWFLTLAYSLLTIALVLFFFIVKWFFLDIFLGITPFFLIILALLLNQTITSIPIGTDTFLYLTNKEFRYQFYHLGYTEITHPLKKINKVRLSSDHKLLLFYLHENRVIEIIPIPIKFPTEATKVLQEVYTFLESQGVALAPPVIIPPKK</sequence>
<gene>
    <name evidence="2" type="ORF">HELGO_WM50743</name>
</gene>
<name>A0A6S6U7L0_9BACT</name>